<organism evidence="1 2">
    <name type="scientific">Tolypothrix bouteillei VB521301</name>
    <dbReference type="NCBI Taxonomy" id="1479485"/>
    <lineage>
        <taxon>Bacteria</taxon>
        <taxon>Bacillati</taxon>
        <taxon>Cyanobacteriota</taxon>
        <taxon>Cyanophyceae</taxon>
        <taxon>Nostocales</taxon>
        <taxon>Tolypothrichaceae</taxon>
        <taxon>Tolypothrix</taxon>
    </lineage>
</organism>
<name>A0A8S9SVS6_9CYAN</name>
<keyword evidence="2" id="KW-1185">Reference proteome</keyword>
<evidence type="ECO:0000313" key="1">
    <source>
        <dbReference type="EMBL" id="KAF3884056.1"/>
    </source>
</evidence>
<dbReference type="Proteomes" id="UP000029738">
    <property type="component" value="Unassembled WGS sequence"/>
</dbReference>
<dbReference type="EMBL" id="JHEG04000001">
    <property type="protein sequence ID" value="KAF3884056.1"/>
    <property type="molecule type" value="Genomic_DNA"/>
</dbReference>
<reference evidence="1" key="1">
    <citation type="journal article" date="2015" name="Genome Announc.">
        <title>Draft Genome Sequence of Tolypothrix boutellei Strain VB521301.</title>
        <authorList>
            <person name="Chandrababunaidu M.M."/>
            <person name="Singh D."/>
            <person name="Sen D."/>
            <person name="Bhan S."/>
            <person name="Das S."/>
            <person name="Gupta A."/>
            <person name="Adhikary S.P."/>
            <person name="Tripathy S."/>
        </authorList>
    </citation>
    <scope>NUCLEOTIDE SEQUENCE</scope>
    <source>
        <strain evidence="1">VB521301</strain>
    </source>
</reference>
<reference evidence="1" key="2">
    <citation type="submission" date="2019-11" db="EMBL/GenBank/DDBJ databases">
        <title>Improved Assembly of Tolypothrix boutellei genome.</title>
        <authorList>
            <person name="Sarangi A.N."/>
            <person name="Mukherjee M."/>
            <person name="Ghosh S."/>
            <person name="Singh D."/>
            <person name="Das A."/>
            <person name="Kant S."/>
            <person name="Prusty A."/>
            <person name="Tripathy S."/>
        </authorList>
    </citation>
    <scope>NUCLEOTIDE SEQUENCE</scope>
    <source>
        <strain evidence="1">VB521301</strain>
    </source>
</reference>
<dbReference type="AlphaFoldDB" id="A0A8S9SVS6"/>
<protein>
    <submittedName>
        <fullName evidence="1">Uncharacterized protein</fullName>
    </submittedName>
</protein>
<gene>
    <name evidence="1" type="ORF">DA73_0400035040</name>
</gene>
<sequence length="50" mass="5927">MTVQLSQLDFQRLTRIVHNLPDFANVRDRTRWLPISNNRLVVSSVNQTYI</sequence>
<evidence type="ECO:0000313" key="2">
    <source>
        <dbReference type="Proteomes" id="UP000029738"/>
    </source>
</evidence>
<comment type="caution">
    <text evidence="1">The sequence shown here is derived from an EMBL/GenBank/DDBJ whole genome shotgun (WGS) entry which is preliminary data.</text>
</comment>
<proteinExistence type="predicted"/>
<accession>A0A8S9SVS6</accession>
<dbReference type="RefSeq" id="WP_167844580.1">
    <property type="nucleotide sequence ID" value="NZ_JHEG04000001.1"/>
</dbReference>